<dbReference type="AlphaFoldDB" id="A0A813VPZ7"/>
<dbReference type="EMBL" id="CAJNOQ010000807">
    <property type="protein sequence ID" value="CAF0840753.1"/>
    <property type="molecule type" value="Genomic_DNA"/>
</dbReference>
<dbReference type="InterPro" id="IPR037696">
    <property type="entry name" value="CCDC77"/>
</dbReference>
<comment type="caution">
    <text evidence="3">The sequence shown here is derived from an EMBL/GenBank/DDBJ whole genome shotgun (WGS) entry which is preliminary data.</text>
</comment>
<organism evidence="3 5">
    <name type="scientific">Didymodactylos carnosus</name>
    <dbReference type="NCBI Taxonomy" id="1234261"/>
    <lineage>
        <taxon>Eukaryota</taxon>
        <taxon>Metazoa</taxon>
        <taxon>Spiralia</taxon>
        <taxon>Gnathifera</taxon>
        <taxon>Rotifera</taxon>
        <taxon>Eurotatoria</taxon>
        <taxon>Bdelloidea</taxon>
        <taxon>Philodinida</taxon>
        <taxon>Philodinidae</taxon>
        <taxon>Didymodactylos</taxon>
    </lineage>
</organism>
<proteinExistence type="predicted"/>
<evidence type="ECO:0000313" key="4">
    <source>
        <dbReference type="EMBL" id="CAF3628106.1"/>
    </source>
</evidence>
<feature type="region of interest" description="Disordered" evidence="2">
    <location>
        <begin position="160"/>
        <end position="198"/>
    </location>
</feature>
<keyword evidence="5" id="KW-1185">Reference proteome</keyword>
<reference evidence="3" key="1">
    <citation type="submission" date="2021-02" db="EMBL/GenBank/DDBJ databases">
        <authorList>
            <person name="Nowell W R."/>
        </authorList>
    </citation>
    <scope>NUCLEOTIDE SEQUENCE</scope>
</reference>
<keyword evidence="1" id="KW-0175">Coiled coil</keyword>
<name>A0A813VPZ7_9BILA</name>
<dbReference type="PANTHER" id="PTHR22091">
    <property type="entry name" value="COILED-COIL DOMAIN-CONTAINING PROTEIN 77"/>
    <property type="match status" value="1"/>
</dbReference>
<evidence type="ECO:0000256" key="1">
    <source>
        <dbReference type="SAM" id="Coils"/>
    </source>
</evidence>
<dbReference type="GO" id="GO:0005813">
    <property type="term" value="C:centrosome"/>
    <property type="evidence" value="ECO:0007669"/>
    <property type="project" value="TreeGrafter"/>
</dbReference>
<feature type="coiled-coil region" evidence="1">
    <location>
        <begin position="199"/>
        <end position="255"/>
    </location>
</feature>
<dbReference type="OrthoDB" id="191169at2759"/>
<dbReference type="Proteomes" id="UP000681722">
    <property type="component" value="Unassembled WGS sequence"/>
</dbReference>
<sequence length="483" mass="58003">MPRTNSSETKSKTVKIAKLPTVEERLGYLRPSRELLEYYRRKIAQYDNERDEMLQKLERYKLAYEEQHKLEWELRKRESDIVELQKAISDLQIYLFQEREQVLRLYSENDRLKIQELQDRKKINRLLNLCGVSEEEITYFIKEPPGKGIIEQKISPVVINERQPQSSSKISHSRPDTTTKKSSSTVDHTTSSSNQIRDNETLTLQIDALQAQLEEQTKLAKEQIESLLEDRRVRIEEYDVQRKRDEERIKHFQEKLTLTQNLLHESTKDCLESKYELRHAERTWLSEKDRLLQELDKSDKHEKRTEDEILFLNASNDYSQQNMHDTLYLEEERKKYEDEIHQLEQQLQQSHKLSEMYRNQVLSLEEQLCKIREEGDVTREIYKDRSDKIARRLTLSNDRYKELERRRNMEIEGFKNDIKILRQKLKYVEKQLFRVTVNFTGNADEIDVLQNVKETAERSKEMQGELNHLKAKIYGLENDLRHL</sequence>
<evidence type="ECO:0000313" key="5">
    <source>
        <dbReference type="Proteomes" id="UP000663829"/>
    </source>
</evidence>
<evidence type="ECO:0008006" key="6">
    <source>
        <dbReference type="Google" id="ProtNLM"/>
    </source>
</evidence>
<evidence type="ECO:0000256" key="2">
    <source>
        <dbReference type="SAM" id="MobiDB-lite"/>
    </source>
</evidence>
<dbReference type="PANTHER" id="PTHR22091:SF1">
    <property type="entry name" value="COILED-COIL DOMAIN-CONTAINING PROTEIN 77"/>
    <property type="match status" value="1"/>
</dbReference>
<evidence type="ECO:0000313" key="3">
    <source>
        <dbReference type="EMBL" id="CAF0840753.1"/>
    </source>
</evidence>
<gene>
    <name evidence="3" type="ORF">GPM918_LOCUS5552</name>
    <name evidence="4" type="ORF">SRO942_LOCUS5552</name>
</gene>
<feature type="coiled-coil region" evidence="1">
    <location>
        <begin position="288"/>
        <end position="360"/>
    </location>
</feature>
<dbReference type="Proteomes" id="UP000663829">
    <property type="component" value="Unassembled WGS sequence"/>
</dbReference>
<feature type="coiled-coil region" evidence="1">
    <location>
        <begin position="411"/>
        <end position="479"/>
    </location>
</feature>
<feature type="compositionally biased region" description="Low complexity" evidence="2">
    <location>
        <begin position="180"/>
        <end position="193"/>
    </location>
</feature>
<accession>A0A813VPZ7</accession>
<protein>
    <recommendedName>
        <fullName evidence="6">Coiled-coil domain-containing protein 77</fullName>
    </recommendedName>
</protein>
<feature type="coiled-coil region" evidence="1">
    <location>
        <begin position="36"/>
        <end position="63"/>
    </location>
</feature>
<dbReference type="EMBL" id="CAJOBC010000807">
    <property type="protein sequence ID" value="CAF3628106.1"/>
    <property type="molecule type" value="Genomic_DNA"/>
</dbReference>